<keyword evidence="6" id="KW-0067">ATP-binding</keyword>
<dbReference type="GO" id="GO:0005524">
    <property type="term" value="F:ATP binding"/>
    <property type="evidence" value="ECO:0007669"/>
    <property type="project" value="UniProtKB-KW"/>
</dbReference>
<name>A0AAJ6AJP6_9MICC</name>
<keyword evidence="4" id="KW-0175">Coiled coil</keyword>
<dbReference type="Pfam" id="PF13555">
    <property type="entry name" value="AAA_29"/>
    <property type="match status" value="1"/>
</dbReference>
<accession>A0AAJ6AJP6</accession>
<dbReference type="AlphaFoldDB" id="A0AAJ6AJP6"/>
<evidence type="ECO:0000256" key="3">
    <source>
        <dbReference type="ARBA" id="ARBA00023236"/>
    </source>
</evidence>
<dbReference type="GO" id="GO:0000731">
    <property type="term" value="P:DNA synthesis involved in DNA repair"/>
    <property type="evidence" value="ECO:0007669"/>
    <property type="project" value="TreeGrafter"/>
</dbReference>
<dbReference type="GO" id="GO:0009432">
    <property type="term" value="P:SOS response"/>
    <property type="evidence" value="ECO:0007669"/>
    <property type="project" value="UniProtKB-KW"/>
</dbReference>
<keyword evidence="3" id="KW-0742">SOS response</keyword>
<keyword evidence="1" id="KW-0227">DNA damage</keyword>
<feature type="coiled-coil region" evidence="4">
    <location>
        <begin position="313"/>
        <end position="347"/>
    </location>
</feature>
<dbReference type="SUPFAM" id="SSF52540">
    <property type="entry name" value="P-loop containing nucleoside triphosphate hydrolases"/>
    <property type="match status" value="1"/>
</dbReference>
<dbReference type="PANTHER" id="PTHR32182">
    <property type="entry name" value="DNA REPLICATION AND REPAIR PROTEIN RECF"/>
    <property type="match status" value="1"/>
</dbReference>
<proteinExistence type="predicted"/>
<organism evidence="6 7">
    <name type="scientific">Auritidibacter ignavus</name>
    <dbReference type="NCBI Taxonomy" id="678932"/>
    <lineage>
        <taxon>Bacteria</taxon>
        <taxon>Bacillati</taxon>
        <taxon>Actinomycetota</taxon>
        <taxon>Actinomycetes</taxon>
        <taxon>Micrococcales</taxon>
        <taxon>Micrococcaceae</taxon>
        <taxon>Auritidibacter</taxon>
    </lineage>
</organism>
<evidence type="ECO:0000256" key="2">
    <source>
        <dbReference type="ARBA" id="ARBA00023204"/>
    </source>
</evidence>
<feature type="coiled-coil region" evidence="4">
    <location>
        <begin position="691"/>
        <end position="742"/>
    </location>
</feature>
<keyword evidence="7" id="KW-1185">Reference proteome</keyword>
<evidence type="ECO:0000313" key="7">
    <source>
        <dbReference type="Proteomes" id="UP001224674"/>
    </source>
</evidence>
<reference evidence="6 7" key="1">
    <citation type="submission" date="2023-03" db="EMBL/GenBank/DDBJ databases">
        <title>Complete genome sequences of several Auritidibacter ignavus strains isolated from ear infections.</title>
        <authorList>
            <person name="Baehr T."/>
            <person name="Baumhoegger A.M."/>
        </authorList>
    </citation>
    <scope>NUCLEOTIDE SEQUENCE [LARGE SCALE GENOMIC DNA]</scope>
    <source>
        <strain evidence="6 7">BABAE-6</strain>
    </source>
</reference>
<evidence type="ECO:0000256" key="5">
    <source>
        <dbReference type="SAM" id="MobiDB-lite"/>
    </source>
</evidence>
<protein>
    <submittedName>
        <fullName evidence="6">ATP-binding protein</fullName>
    </submittedName>
</protein>
<dbReference type="RefSeq" id="WP_279674380.1">
    <property type="nucleotide sequence ID" value="NZ_CP122566.1"/>
</dbReference>
<dbReference type="Pfam" id="PF13558">
    <property type="entry name" value="SbcC_Walker_B"/>
    <property type="match status" value="1"/>
</dbReference>
<feature type="region of interest" description="Disordered" evidence="5">
    <location>
        <begin position="601"/>
        <end position="622"/>
    </location>
</feature>
<dbReference type="GO" id="GO:0006302">
    <property type="term" value="P:double-strand break repair"/>
    <property type="evidence" value="ECO:0007669"/>
    <property type="project" value="TreeGrafter"/>
</dbReference>
<evidence type="ECO:0000256" key="4">
    <source>
        <dbReference type="SAM" id="Coils"/>
    </source>
</evidence>
<evidence type="ECO:0000313" key="6">
    <source>
        <dbReference type="EMBL" id="WGH92138.1"/>
    </source>
</evidence>
<dbReference type="InterPro" id="IPR027417">
    <property type="entry name" value="P-loop_NTPase"/>
</dbReference>
<dbReference type="EMBL" id="CP122566">
    <property type="protein sequence ID" value="WGH92138.1"/>
    <property type="molecule type" value="Genomic_DNA"/>
</dbReference>
<gene>
    <name evidence="6" type="ORF">QDX21_07285</name>
</gene>
<sequence length="1141" mass="129355">MSEGLFSAVEVEATGKPGYRLERIELCNWGTFDNHVSYLYPNGETALLTGDIGSGKSTIVDAVSTLLLPSHTIEYNKAAGAGRRERSLRSYVEGHYKSERDEQTGTSRPVALRGHNAYSVILGTFTNEGYGETVTLAQVFQQRDSTGQPWRRFFSAPKRLTILDDFSGFGTDINDLLRNLRKKDVAVDDTFPSYARRMRRLLSIRSEQAMDLFQQTVSMKAVGDLNEFVRTHMLEPTDAGGRIRQIIDHFDDLENAYQAVQRAQEQLELLTPLVENADKYDAVVAKKDNFAKQRDAVDVFFSDIRATLRTASIEQLEADLTTVNQQLAAKRETRDKLSAERDNLIAARASAGGERLETLRHKAASAREQQKQRHARNQRLQVKLQNAGLAEVRTQADFNQMPGKAQDRRAVLEPEATELDKKRSAIEAEKLLLTEHESETRRELESLDARRNNLPSNLLDIREQLSTATGIAEDELPFAGELLDVAEEFEEWRGAAERVLRNFALSMLVPQAHYPAVAEWVNRTRLQTSGRGGRTTGVRLVYERVPDRHVPLQRKPSAGLRLADTIEIEDSPFRAYLKSEVESRADHLCANTVEEFRGAQRAVTREGQVRSRDRHEKDDRRRVDDPRAWVLGRVSERKQEALLREIQEQYQRQSQLNETRERLKTRQAEVQTQSEALRAVLDFDSWDEVDWESASARAQAAEAEIERLENGSSELAEITRSFEFVEQQIKENEAALDDVARNATTLEMRLDQERSALERDREILAAGTFERAQESFEDLQARVPKHIASVEQADELQASTVSAIAKDIESAQEKINGHTTTLLTQMGNVREQFPAETTEMDVSVDARNAYREFHSRVKNDDLPRFKTEFKEQLNTNAIREIAGFSSWLRRQADEMDVRIGKINEALSAVDFNEGRYIRLEKSATINQDVRKFRSDLRDVTAEVSDNDDSSLYSEQRFQDVRAIIERFKGREGHTDADKTWTARVTDVRNWFTFSASERDHETDEEWEHFRDSDGKSGGQKEKLAYTILAASLAYQFDLKWGAAKSKDFRFAVIDEAFGRGSDSSTRYALDLFRKLGLQLLIVTPLQKVHIIAPYVKSIGFVDNVGGDNSRLLTMTIEQYYNNMADSGGGSKPGGTKPGGSV</sequence>
<dbReference type="Gene3D" id="3.40.50.300">
    <property type="entry name" value="P-loop containing nucleotide triphosphate hydrolases"/>
    <property type="match status" value="1"/>
</dbReference>
<dbReference type="Proteomes" id="UP001224674">
    <property type="component" value="Chromosome"/>
</dbReference>
<keyword evidence="6" id="KW-0547">Nucleotide-binding</keyword>
<keyword evidence="2" id="KW-0234">DNA repair</keyword>
<dbReference type="PANTHER" id="PTHR32182:SF0">
    <property type="entry name" value="DNA REPLICATION AND REPAIR PROTEIN RECF"/>
    <property type="match status" value="1"/>
</dbReference>
<evidence type="ECO:0000256" key="1">
    <source>
        <dbReference type="ARBA" id="ARBA00022763"/>
    </source>
</evidence>